<dbReference type="PROSITE" id="PS50123">
    <property type="entry name" value="CHER"/>
    <property type="match status" value="1"/>
</dbReference>
<gene>
    <name evidence="5" type="primary">cheR</name>
    <name evidence="5" type="ORF">CCUN_0563</name>
</gene>
<evidence type="ECO:0000256" key="1">
    <source>
        <dbReference type="ARBA" id="ARBA00022603"/>
    </source>
</evidence>
<dbReference type="EMBL" id="CP020867">
    <property type="protein sequence ID" value="ARJ56199.1"/>
    <property type="molecule type" value="Genomic_DNA"/>
</dbReference>
<dbReference type="SMART" id="SM00138">
    <property type="entry name" value="MeTrc"/>
    <property type="match status" value="1"/>
</dbReference>
<evidence type="ECO:0000256" key="2">
    <source>
        <dbReference type="ARBA" id="ARBA00022679"/>
    </source>
</evidence>
<name>A0A1W6BVR9_9BACT</name>
<dbReference type="SUPFAM" id="SSF53335">
    <property type="entry name" value="S-adenosyl-L-methionine-dependent methyltransferases"/>
    <property type="match status" value="1"/>
</dbReference>
<dbReference type="SUPFAM" id="SSF47757">
    <property type="entry name" value="Chemotaxis receptor methyltransferase CheR, N-terminal domain"/>
    <property type="match status" value="1"/>
</dbReference>
<dbReference type="InterPro" id="IPR029063">
    <property type="entry name" value="SAM-dependent_MTases_sf"/>
</dbReference>
<dbReference type="Proteomes" id="UP000192902">
    <property type="component" value="Chromosome"/>
</dbReference>
<dbReference type="PANTHER" id="PTHR24422">
    <property type="entry name" value="CHEMOTAXIS PROTEIN METHYLTRANSFERASE"/>
    <property type="match status" value="1"/>
</dbReference>
<evidence type="ECO:0000256" key="3">
    <source>
        <dbReference type="ARBA" id="ARBA00022691"/>
    </source>
</evidence>
<dbReference type="GO" id="GO:0008983">
    <property type="term" value="F:protein-glutamate O-methyltransferase activity"/>
    <property type="evidence" value="ECO:0007669"/>
    <property type="project" value="UniProtKB-EC"/>
</dbReference>
<keyword evidence="1 5" id="KW-0489">Methyltransferase</keyword>
<keyword evidence="2 5" id="KW-0808">Transferase</keyword>
<dbReference type="InterPro" id="IPR050903">
    <property type="entry name" value="Bact_Chemotaxis_MeTrfase"/>
</dbReference>
<organism evidence="5 6">
    <name type="scientific">Campylobacter cuniculorum DSM 23162 = LMG 24588</name>
    <dbReference type="NCBI Taxonomy" id="1121267"/>
    <lineage>
        <taxon>Bacteria</taxon>
        <taxon>Pseudomonadati</taxon>
        <taxon>Campylobacterota</taxon>
        <taxon>Epsilonproteobacteria</taxon>
        <taxon>Campylobacterales</taxon>
        <taxon>Campylobacteraceae</taxon>
        <taxon>Campylobacter</taxon>
    </lineage>
</organism>
<sequence length="261" mass="30495">MVEKNILNDLELNHFIKIINELCGMDLNDKKNTLLLKLPNFLEELNFKKMADLLIKMRTNKDIRQKTLNFVTITETYFLRELSQLQEIIYYIKSLEKRVSVLSAPCASGEEVYSLAILATKHFVKDIEILGIDINSNAIEKAKKGIYNERALQKFTPAEKKKFFTEENSSYKINKSKFCPCKFDICNVLDNNFLNSKKFDVILSRNMLIYFDYDSKLKLMENFHRILNDDGRLYIGSADLIPDNIFFEKVFSPGGNYYKKI</sequence>
<dbReference type="Gene3D" id="3.40.50.150">
    <property type="entry name" value="Vaccinia Virus protein VP39"/>
    <property type="match status" value="1"/>
</dbReference>
<evidence type="ECO:0000313" key="6">
    <source>
        <dbReference type="Proteomes" id="UP000192902"/>
    </source>
</evidence>
<dbReference type="CDD" id="cd02440">
    <property type="entry name" value="AdoMet_MTases"/>
    <property type="match status" value="1"/>
</dbReference>
<dbReference type="KEGG" id="ccun:CCUN_0563"/>
<dbReference type="InterPro" id="IPR022642">
    <property type="entry name" value="CheR_C"/>
</dbReference>
<dbReference type="eggNOG" id="COG1352">
    <property type="taxonomic scope" value="Bacteria"/>
</dbReference>
<dbReference type="GO" id="GO:0032259">
    <property type="term" value="P:methylation"/>
    <property type="evidence" value="ECO:0007669"/>
    <property type="project" value="UniProtKB-KW"/>
</dbReference>
<reference evidence="5 6" key="1">
    <citation type="submission" date="2017-04" db="EMBL/GenBank/DDBJ databases">
        <title>Complete genome sequence of the Campylobacter cuniculorum type strain LMG24588.</title>
        <authorList>
            <person name="Miller W.G."/>
            <person name="Yee E."/>
            <person name="Revez J."/>
            <person name="Bono J.L."/>
            <person name="Rossi M."/>
        </authorList>
    </citation>
    <scope>NUCLEOTIDE SEQUENCE [LARGE SCALE GENOMIC DNA]</scope>
    <source>
        <strain evidence="5 6">LMG 24588</strain>
    </source>
</reference>
<dbReference type="EC" id="2.1.1.80" evidence="5"/>
<dbReference type="OrthoDB" id="9786165at2"/>
<dbReference type="RefSeq" id="WP_027306347.1">
    <property type="nucleotide sequence ID" value="NZ_CP020867.1"/>
</dbReference>
<dbReference type="AlphaFoldDB" id="A0A1W6BVR9"/>
<feature type="domain" description="CheR-type methyltransferase" evidence="4">
    <location>
        <begin position="1"/>
        <end position="261"/>
    </location>
</feature>
<dbReference type="STRING" id="1121267.CCUN_0563"/>
<accession>A0A1W6BVR9</accession>
<dbReference type="InterPro" id="IPR000780">
    <property type="entry name" value="CheR_MeTrfase"/>
</dbReference>
<evidence type="ECO:0000259" key="4">
    <source>
        <dbReference type="PROSITE" id="PS50123"/>
    </source>
</evidence>
<proteinExistence type="predicted"/>
<dbReference type="Pfam" id="PF01739">
    <property type="entry name" value="CheR"/>
    <property type="match status" value="1"/>
</dbReference>
<evidence type="ECO:0000313" key="5">
    <source>
        <dbReference type="EMBL" id="ARJ56199.1"/>
    </source>
</evidence>
<protein>
    <submittedName>
        <fullName evidence="5">MCP protein methyltransferase</fullName>
        <ecNumber evidence="5">2.1.1.80</ecNumber>
    </submittedName>
</protein>
<keyword evidence="3" id="KW-0949">S-adenosyl-L-methionine</keyword>
<dbReference type="PANTHER" id="PTHR24422:SF19">
    <property type="entry name" value="CHEMOTAXIS PROTEIN METHYLTRANSFERASE"/>
    <property type="match status" value="1"/>
</dbReference>